<dbReference type="KEGG" id="mgad:MGAD_27110"/>
<proteinExistence type="predicted"/>
<evidence type="ECO:0000256" key="1">
    <source>
        <dbReference type="SAM" id="MobiDB-lite"/>
    </source>
</evidence>
<protein>
    <submittedName>
        <fullName evidence="2">Uncharacterized protein</fullName>
    </submittedName>
</protein>
<feature type="region of interest" description="Disordered" evidence="1">
    <location>
        <begin position="71"/>
        <end position="92"/>
    </location>
</feature>
<dbReference type="AlphaFoldDB" id="A0A7I7WL42"/>
<feature type="compositionally biased region" description="Polar residues" evidence="1">
    <location>
        <begin position="78"/>
        <end position="92"/>
    </location>
</feature>
<dbReference type="RefSeq" id="WP_235690037.1">
    <property type="nucleotide sequence ID" value="NZ_AP022608.1"/>
</dbReference>
<organism evidence="2 3">
    <name type="scientific">Mycolicibacterium gadium</name>
    <name type="common">Mycobacterium gadium</name>
    <dbReference type="NCBI Taxonomy" id="1794"/>
    <lineage>
        <taxon>Bacteria</taxon>
        <taxon>Bacillati</taxon>
        <taxon>Actinomycetota</taxon>
        <taxon>Actinomycetes</taxon>
        <taxon>Mycobacteriales</taxon>
        <taxon>Mycobacteriaceae</taxon>
        <taxon>Mycolicibacterium</taxon>
    </lineage>
</organism>
<reference evidence="2 3" key="1">
    <citation type="journal article" date="2019" name="Emerg. Microbes Infect.">
        <title>Comprehensive subspecies identification of 175 nontuberculous mycobacteria species based on 7547 genomic profiles.</title>
        <authorList>
            <person name="Matsumoto Y."/>
            <person name="Kinjo T."/>
            <person name="Motooka D."/>
            <person name="Nabeya D."/>
            <person name="Jung N."/>
            <person name="Uechi K."/>
            <person name="Horii T."/>
            <person name="Iida T."/>
            <person name="Fujita J."/>
            <person name="Nakamura S."/>
        </authorList>
    </citation>
    <scope>NUCLEOTIDE SEQUENCE [LARGE SCALE GENOMIC DNA]</scope>
    <source>
        <strain evidence="2 3">JCM 12688</strain>
    </source>
</reference>
<name>A0A7I7WL42_MYCGU</name>
<evidence type="ECO:0000313" key="2">
    <source>
        <dbReference type="EMBL" id="BBZ18376.1"/>
    </source>
</evidence>
<accession>A0A7I7WL42</accession>
<gene>
    <name evidence="2" type="ORF">MGAD_27110</name>
</gene>
<sequence length="92" mass="9711">MTLTDPREALADQSNFIGYLVGLAGIARVVNALADGHLGSAQCRDPDDFVYALLGLASVGAGIERLAYRSAPQPNPVAETSTPATPTTRWLR</sequence>
<dbReference type="Proteomes" id="UP000466187">
    <property type="component" value="Chromosome"/>
</dbReference>
<dbReference type="EMBL" id="AP022608">
    <property type="protein sequence ID" value="BBZ18376.1"/>
    <property type="molecule type" value="Genomic_DNA"/>
</dbReference>
<evidence type="ECO:0000313" key="3">
    <source>
        <dbReference type="Proteomes" id="UP000466187"/>
    </source>
</evidence>